<dbReference type="PROSITE" id="PS51384">
    <property type="entry name" value="FAD_FR"/>
    <property type="match status" value="1"/>
</dbReference>
<dbReference type="InterPro" id="IPR029039">
    <property type="entry name" value="Flavoprotein-like_sf"/>
</dbReference>
<keyword evidence="8" id="KW-0521">NADP</keyword>
<dbReference type="Gene3D" id="1.20.990.10">
    <property type="entry name" value="NADPH-cytochrome p450 Reductase, Chain A, domain 3"/>
    <property type="match status" value="1"/>
</dbReference>
<name>A0ABN3DHS9_9MICO</name>
<dbReference type="CDD" id="cd06199">
    <property type="entry name" value="SiR"/>
    <property type="match status" value="1"/>
</dbReference>
<dbReference type="PRINTS" id="PR00369">
    <property type="entry name" value="FLAVODOXIN"/>
</dbReference>
<evidence type="ECO:0000256" key="7">
    <source>
        <dbReference type="ARBA" id="ARBA00022827"/>
    </source>
</evidence>
<keyword evidence="5" id="KW-0285">Flavoprotein</keyword>
<keyword evidence="7" id="KW-0274">FAD</keyword>
<dbReference type="InterPro" id="IPR010199">
    <property type="entry name" value="CysJ"/>
</dbReference>
<keyword evidence="9" id="KW-0249">Electron transport</keyword>
<organism evidence="14 15">
    <name type="scientific">Herbiconiux moechotypicola</name>
    <dbReference type="NCBI Taxonomy" id="637393"/>
    <lineage>
        <taxon>Bacteria</taxon>
        <taxon>Bacillati</taxon>
        <taxon>Actinomycetota</taxon>
        <taxon>Actinomycetes</taxon>
        <taxon>Micrococcales</taxon>
        <taxon>Microbacteriaceae</taxon>
        <taxon>Herbiconiux</taxon>
    </lineage>
</organism>
<dbReference type="SUPFAM" id="SSF52343">
    <property type="entry name" value="Ferredoxin reductase-like, C-terminal NADP-linked domain"/>
    <property type="match status" value="1"/>
</dbReference>
<evidence type="ECO:0000259" key="13">
    <source>
        <dbReference type="PROSITE" id="PS51384"/>
    </source>
</evidence>
<dbReference type="InterPro" id="IPR017927">
    <property type="entry name" value="FAD-bd_FR_type"/>
</dbReference>
<evidence type="ECO:0000256" key="3">
    <source>
        <dbReference type="ARBA" id="ARBA00022448"/>
    </source>
</evidence>
<evidence type="ECO:0000259" key="12">
    <source>
        <dbReference type="PROSITE" id="PS50902"/>
    </source>
</evidence>
<dbReference type="InterPro" id="IPR003097">
    <property type="entry name" value="CysJ-like_FAD-binding"/>
</dbReference>
<comment type="cofactor">
    <cofactor evidence="2">
        <name>FAD</name>
        <dbReference type="ChEBI" id="CHEBI:57692"/>
    </cofactor>
</comment>
<dbReference type="PROSITE" id="PS50902">
    <property type="entry name" value="FLAVODOXIN_LIKE"/>
    <property type="match status" value="1"/>
</dbReference>
<keyword evidence="10" id="KW-0560">Oxidoreductase</keyword>
<dbReference type="PANTHER" id="PTHR19384">
    <property type="entry name" value="NITRIC OXIDE SYNTHASE-RELATED"/>
    <property type="match status" value="1"/>
</dbReference>
<feature type="domain" description="FAD-binding FR-type" evidence="13">
    <location>
        <begin position="234"/>
        <end position="447"/>
    </location>
</feature>
<dbReference type="EMBL" id="BAAAQY010000004">
    <property type="protein sequence ID" value="GAA2231009.1"/>
    <property type="molecule type" value="Genomic_DNA"/>
</dbReference>
<accession>A0ABN3DHS9</accession>
<dbReference type="Gene3D" id="3.40.50.360">
    <property type="match status" value="1"/>
</dbReference>
<dbReference type="SUPFAM" id="SSF63380">
    <property type="entry name" value="Riboflavin synthase domain-like"/>
    <property type="match status" value="1"/>
</dbReference>
<dbReference type="InterPro" id="IPR023173">
    <property type="entry name" value="NADPH_Cyt_P450_Rdtase_alpha"/>
</dbReference>
<evidence type="ECO:0000256" key="9">
    <source>
        <dbReference type="ARBA" id="ARBA00022982"/>
    </source>
</evidence>
<keyword evidence="6" id="KW-0288">FMN</keyword>
<dbReference type="Pfam" id="PF00667">
    <property type="entry name" value="FAD_binding_1"/>
    <property type="match status" value="1"/>
</dbReference>
<dbReference type="Pfam" id="PF00175">
    <property type="entry name" value="NAD_binding_1"/>
    <property type="match status" value="1"/>
</dbReference>
<evidence type="ECO:0000256" key="1">
    <source>
        <dbReference type="ARBA" id="ARBA00001917"/>
    </source>
</evidence>
<evidence type="ECO:0000313" key="15">
    <source>
        <dbReference type="Proteomes" id="UP001500929"/>
    </source>
</evidence>
<evidence type="ECO:0000256" key="5">
    <source>
        <dbReference type="ARBA" id="ARBA00022630"/>
    </source>
</evidence>
<dbReference type="PANTHER" id="PTHR19384:SF128">
    <property type="entry name" value="NADPH OXIDOREDUCTASE A"/>
    <property type="match status" value="1"/>
</dbReference>
<reference evidence="14 15" key="1">
    <citation type="journal article" date="2019" name="Int. J. Syst. Evol. Microbiol.">
        <title>The Global Catalogue of Microorganisms (GCM) 10K type strain sequencing project: providing services to taxonomists for standard genome sequencing and annotation.</title>
        <authorList>
            <consortium name="The Broad Institute Genomics Platform"/>
            <consortium name="The Broad Institute Genome Sequencing Center for Infectious Disease"/>
            <person name="Wu L."/>
            <person name="Ma J."/>
        </authorList>
    </citation>
    <scope>NUCLEOTIDE SEQUENCE [LARGE SCALE GENOMIC DNA]</scope>
    <source>
        <strain evidence="14 15">JCM 16117</strain>
    </source>
</reference>
<keyword evidence="3" id="KW-0813">Transport</keyword>
<dbReference type="InterPro" id="IPR001094">
    <property type="entry name" value="Flavdoxin-like"/>
</dbReference>
<dbReference type="InterPro" id="IPR001433">
    <property type="entry name" value="OxRdtase_FAD/NAD-bd"/>
</dbReference>
<gene>
    <name evidence="14" type="ORF">GCM10009851_14770</name>
</gene>
<dbReference type="InterPro" id="IPR039261">
    <property type="entry name" value="FNR_nucleotide-bd"/>
</dbReference>
<evidence type="ECO:0000256" key="8">
    <source>
        <dbReference type="ARBA" id="ARBA00022857"/>
    </source>
</evidence>
<evidence type="ECO:0000313" key="14">
    <source>
        <dbReference type="EMBL" id="GAA2231009.1"/>
    </source>
</evidence>
<evidence type="ECO:0000256" key="10">
    <source>
        <dbReference type="ARBA" id="ARBA00023002"/>
    </source>
</evidence>
<dbReference type="SUPFAM" id="SSF52218">
    <property type="entry name" value="Flavoproteins"/>
    <property type="match status" value="1"/>
</dbReference>
<dbReference type="RefSeq" id="WP_259478980.1">
    <property type="nucleotide sequence ID" value="NZ_BAAAQY010000004.1"/>
</dbReference>
<dbReference type="Pfam" id="PF00258">
    <property type="entry name" value="Flavodoxin_1"/>
    <property type="match status" value="1"/>
</dbReference>
<dbReference type="Proteomes" id="UP001500929">
    <property type="component" value="Unassembled WGS sequence"/>
</dbReference>
<comment type="cofactor">
    <cofactor evidence="1">
        <name>FMN</name>
        <dbReference type="ChEBI" id="CHEBI:58210"/>
    </cofactor>
</comment>
<dbReference type="Gene3D" id="2.40.30.10">
    <property type="entry name" value="Translation factors"/>
    <property type="match status" value="1"/>
</dbReference>
<keyword evidence="11" id="KW-0198">Cysteine biosynthesis</keyword>
<keyword evidence="4" id="KW-0028">Amino-acid biosynthesis</keyword>
<evidence type="ECO:0000256" key="11">
    <source>
        <dbReference type="ARBA" id="ARBA00023192"/>
    </source>
</evidence>
<dbReference type="InterPro" id="IPR008254">
    <property type="entry name" value="Flavodoxin/NO_synth"/>
</dbReference>
<evidence type="ECO:0000256" key="2">
    <source>
        <dbReference type="ARBA" id="ARBA00001974"/>
    </source>
</evidence>
<feature type="domain" description="Flavodoxin-like" evidence="12">
    <location>
        <begin position="46"/>
        <end position="184"/>
    </location>
</feature>
<dbReference type="Gene3D" id="3.40.50.80">
    <property type="entry name" value="Nucleotide-binding domain of ferredoxin-NADP reductase (FNR) module"/>
    <property type="match status" value="1"/>
</dbReference>
<sequence>MTGVHIPADAPFSTAQRTWLGGFFAGIAALRALTPDAASGAGTLTVDALVGTQTGNSEFLAQDLAAAARQRGIVVRTAELDSVSVEQLAAMPLVLVITSTYGEGEMPDNAELFWEALAAEGAPRLEDTRFAVLALGDSGYDDFCQAGKLIDLRLEQLGAMRLVPRVDCDVDYEDAAAGWIADVVERLAVEVPAGGGTAGGGAAAGAGAGGAGAVPATEAGAAPAARQRSPWNRKTPYPSRLAVNRILSGDRSAKEIRHYELDLGDSGIAYASGDALAVVPENDPALVAEVLTQLGIDRDEEVAGAALGELLHTAWEIRTPSKELLAAIAEQQPAGDLAAVLAHSDRDMLESWLWGRDTLDVLRTAPGLRFEPDALPALFRPLQQRAYSISSSPLASPDRIHLTVASVRHGDDGRMRGGVCSTHLADRLAAEHPVGVYLQPNAAFRLPADDDAPVVMIGPGTGIAPFRGFLQEREARGGSGRNWLFFGDQHRDSDFIYEQELGAWSASGVLTRLDLAFSRDQAEKVYVQTRMREHGRELYDWLEQGASVYVCGDASRMAKDVDRALHDVIAEHGGGAARAEEYVAGLKRAKRYVRDVY</sequence>
<protein>
    <submittedName>
        <fullName evidence="14">Sulfite reductase flavoprotein subunit alpha</fullName>
    </submittedName>
</protein>
<comment type="caution">
    <text evidence="14">The sequence shown here is derived from an EMBL/GenBank/DDBJ whole genome shotgun (WGS) entry which is preliminary data.</text>
</comment>
<dbReference type="InterPro" id="IPR001709">
    <property type="entry name" value="Flavoprot_Pyr_Nucl_cyt_Rdtase"/>
</dbReference>
<evidence type="ECO:0000256" key="6">
    <source>
        <dbReference type="ARBA" id="ARBA00022643"/>
    </source>
</evidence>
<dbReference type="InterPro" id="IPR017938">
    <property type="entry name" value="Riboflavin_synthase-like_b-brl"/>
</dbReference>
<proteinExistence type="predicted"/>
<dbReference type="PRINTS" id="PR00371">
    <property type="entry name" value="FPNCR"/>
</dbReference>
<dbReference type="PIRSF" id="PIRSF000207">
    <property type="entry name" value="SiR-FP_CysJ"/>
    <property type="match status" value="1"/>
</dbReference>
<evidence type="ECO:0000256" key="4">
    <source>
        <dbReference type="ARBA" id="ARBA00022605"/>
    </source>
</evidence>
<keyword evidence="15" id="KW-1185">Reference proteome</keyword>